<dbReference type="Pfam" id="PF13359">
    <property type="entry name" value="DDE_Tnp_4"/>
    <property type="match status" value="1"/>
</dbReference>
<dbReference type="GO" id="GO:0005634">
    <property type="term" value="C:nucleus"/>
    <property type="evidence" value="ECO:0007669"/>
    <property type="project" value="UniProtKB-SubCell"/>
</dbReference>
<dbReference type="InterPro" id="IPR027806">
    <property type="entry name" value="HARBI1_dom"/>
</dbReference>
<organism evidence="9 10">
    <name type="scientific">Pelodiscus sinensis</name>
    <name type="common">Chinese softshell turtle</name>
    <name type="synonym">Trionyx sinensis</name>
    <dbReference type="NCBI Taxonomy" id="13735"/>
    <lineage>
        <taxon>Eukaryota</taxon>
        <taxon>Metazoa</taxon>
        <taxon>Chordata</taxon>
        <taxon>Craniata</taxon>
        <taxon>Vertebrata</taxon>
        <taxon>Euteleostomi</taxon>
        <taxon>Archelosauria</taxon>
        <taxon>Testudinata</taxon>
        <taxon>Testudines</taxon>
        <taxon>Cryptodira</taxon>
        <taxon>Trionychia</taxon>
        <taxon>Trionychidae</taxon>
        <taxon>Pelodiscus</taxon>
    </lineage>
</organism>
<evidence type="ECO:0000256" key="2">
    <source>
        <dbReference type="ARBA" id="ARBA00004123"/>
    </source>
</evidence>
<keyword evidence="5" id="KW-0479">Metal-binding</keyword>
<comment type="similarity">
    <text evidence="3">Belongs to the HARBI1 family.</text>
</comment>
<evidence type="ECO:0000313" key="10">
    <source>
        <dbReference type="Proteomes" id="UP000007267"/>
    </source>
</evidence>
<dbReference type="GO" id="GO:0004518">
    <property type="term" value="F:nuclease activity"/>
    <property type="evidence" value="ECO:0007669"/>
    <property type="project" value="UniProtKB-KW"/>
</dbReference>
<feature type="domain" description="DDE Tnp4" evidence="8">
    <location>
        <begin position="16"/>
        <end position="177"/>
    </location>
</feature>
<reference evidence="10" key="1">
    <citation type="submission" date="2011-10" db="EMBL/GenBank/DDBJ databases">
        <authorList>
            <consortium name="Soft-shell Turtle Genome Consortium"/>
        </authorList>
    </citation>
    <scope>NUCLEOTIDE SEQUENCE [LARGE SCALE GENOMIC DNA]</scope>
    <source>
        <strain evidence="10">Daiwa-1</strain>
    </source>
</reference>
<dbReference type="HOGENOM" id="CLU_018552_5_1_1"/>
<dbReference type="Proteomes" id="UP000007267">
    <property type="component" value="Unassembled WGS sequence"/>
</dbReference>
<dbReference type="EMBL" id="AGCU01201903">
    <property type="status" value="NOT_ANNOTATED_CDS"/>
    <property type="molecule type" value="Genomic_DNA"/>
</dbReference>
<reference evidence="10" key="2">
    <citation type="journal article" date="2013" name="Nat. Genet.">
        <title>The draft genomes of soft-shell turtle and green sea turtle yield insights into the development and evolution of the turtle-specific body plan.</title>
        <authorList>
            <person name="Wang Z."/>
            <person name="Pascual-Anaya J."/>
            <person name="Zadissa A."/>
            <person name="Li W."/>
            <person name="Niimura Y."/>
            <person name="Huang Z."/>
            <person name="Li C."/>
            <person name="White S."/>
            <person name="Xiong Z."/>
            <person name="Fang D."/>
            <person name="Wang B."/>
            <person name="Ming Y."/>
            <person name="Chen Y."/>
            <person name="Zheng Y."/>
            <person name="Kuraku S."/>
            <person name="Pignatelli M."/>
            <person name="Herrero J."/>
            <person name="Beal K."/>
            <person name="Nozawa M."/>
            <person name="Li Q."/>
            <person name="Wang J."/>
            <person name="Zhang H."/>
            <person name="Yu L."/>
            <person name="Shigenobu S."/>
            <person name="Wang J."/>
            <person name="Liu J."/>
            <person name="Flicek P."/>
            <person name="Searle S."/>
            <person name="Wang J."/>
            <person name="Kuratani S."/>
            <person name="Yin Y."/>
            <person name="Aken B."/>
            <person name="Zhang G."/>
            <person name="Irie N."/>
        </authorList>
    </citation>
    <scope>NUCLEOTIDE SEQUENCE [LARGE SCALE GENOMIC DNA]</scope>
    <source>
        <strain evidence="10">Daiwa-1</strain>
    </source>
</reference>
<keyword evidence="4" id="KW-0540">Nuclease</keyword>
<keyword evidence="10" id="KW-1185">Reference proteome</keyword>
<dbReference type="OMA" id="MAREDEH"/>
<dbReference type="PANTHER" id="PTHR22930:SF206">
    <property type="entry name" value="NUCLEASE HARBI1"/>
    <property type="match status" value="1"/>
</dbReference>
<reference evidence="9" key="3">
    <citation type="submission" date="2025-08" db="UniProtKB">
        <authorList>
            <consortium name="Ensembl"/>
        </authorList>
    </citation>
    <scope>IDENTIFICATION</scope>
</reference>
<evidence type="ECO:0000256" key="1">
    <source>
        <dbReference type="ARBA" id="ARBA00001968"/>
    </source>
</evidence>
<keyword evidence="6" id="KW-0378">Hydrolase</keyword>
<dbReference type="AlphaFoldDB" id="K7EZ91"/>
<proteinExistence type="inferred from homology"/>
<keyword evidence="7" id="KW-0539">Nucleus</keyword>
<dbReference type="Ensembl" id="ENSPSIT00000001103.1">
    <property type="protein sequence ID" value="ENSPSIP00000001101.1"/>
    <property type="gene ID" value="ENSPSIG00000001103.1"/>
</dbReference>
<evidence type="ECO:0000256" key="6">
    <source>
        <dbReference type="ARBA" id="ARBA00022801"/>
    </source>
</evidence>
<name>K7EZ91_PELSI</name>
<dbReference type="PANTHER" id="PTHR22930">
    <property type="match status" value="1"/>
</dbReference>
<comment type="cofactor">
    <cofactor evidence="1">
        <name>a divalent metal cation</name>
        <dbReference type="ChEBI" id="CHEBI:60240"/>
    </cofactor>
</comment>
<sequence length="204" mass="23006">MAGFAALGFPNYGGAIDGTHIPIRTPQHGVAQYINRKGHFSMVLYALVNHCGQFMDIFVRWSSRAQNARIFRNSSLYGKLEADTFFPHWDFMVGDVQMPLCIMGDVAYILMPWLMQPYTSHLEPSRDQFNAHLNQAKIQVECAFGLLKVPCRWLLTRLDVGKYNISKVVSACHVLHNIVERKGEVFLPGSGADASCKGRPFEQQ</sequence>
<reference evidence="9" key="4">
    <citation type="submission" date="2025-09" db="UniProtKB">
        <authorList>
            <consortium name="Ensembl"/>
        </authorList>
    </citation>
    <scope>IDENTIFICATION</scope>
</reference>
<dbReference type="InterPro" id="IPR045249">
    <property type="entry name" value="HARBI1-like"/>
</dbReference>
<accession>K7EZ91</accession>
<evidence type="ECO:0000256" key="4">
    <source>
        <dbReference type="ARBA" id="ARBA00022722"/>
    </source>
</evidence>
<protein>
    <recommendedName>
        <fullName evidence="8">DDE Tnp4 domain-containing protein</fullName>
    </recommendedName>
</protein>
<evidence type="ECO:0000256" key="5">
    <source>
        <dbReference type="ARBA" id="ARBA00022723"/>
    </source>
</evidence>
<evidence type="ECO:0000256" key="7">
    <source>
        <dbReference type="ARBA" id="ARBA00023242"/>
    </source>
</evidence>
<dbReference type="GO" id="GO:0046872">
    <property type="term" value="F:metal ion binding"/>
    <property type="evidence" value="ECO:0007669"/>
    <property type="project" value="UniProtKB-KW"/>
</dbReference>
<dbReference type="GO" id="GO:0016787">
    <property type="term" value="F:hydrolase activity"/>
    <property type="evidence" value="ECO:0007669"/>
    <property type="project" value="UniProtKB-KW"/>
</dbReference>
<dbReference type="eggNOG" id="KOG4585">
    <property type="taxonomic scope" value="Eukaryota"/>
</dbReference>
<evidence type="ECO:0000259" key="8">
    <source>
        <dbReference type="Pfam" id="PF13359"/>
    </source>
</evidence>
<evidence type="ECO:0000313" key="9">
    <source>
        <dbReference type="Ensembl" id="ENSPSIP00000001101.1"/>
    </source>
</evidence>
<dbReference type="GeneTree" id="ENSGT00940000163810"/>
<evidence type="ECO:0000256" key="3">
    <source>
        <dbReference type="ARBA" id="ARBA00006958"/>
    </source>
</evidence>
<comment type="subcellular location">
    <subcellularLocation>
        <location evidence="2">Nucleus</location>
    </subcellularLocation>
</comment>